<proteinExistence type="predicted"/>
<comment type="caution">
    <text evidence="2">The sequence shown here is derived from an EMBL/GenBank/DDBJ whole genome shotgun (WGS) entry which is preliminary data.</text>
</comment>
<feature type="compositionally biased region" description="Acidic residues" evidence="1">
    <location>
        <begin position="592"/>
        <end position="615"/>
    </location>
</feature>
<dbReference type="OrthoDB" id="37886at2759"/>
<name>A0A9P7ZDF4_9HYPO</name>
<evidence type="ECO:0000313" key="3">
    <source>
        <dbReference type="Proteomes" id="UP000887229"/>
    </source>
</evidence>
<accession>A0A9P7ZDF4</accession>
<keyword evidence="3" id="KW-1185">Reference proteome</keyword>
<organism evidence="2 3">
    <name type="scientific">Emericellopsis atlantica</name>
    <dbReference type="NCBI Taxonomy" id="2614577"/>
    <lineage>
        <taxon>Eukaryota</taxon>
        <taxon>Fungi</taxon>
        <taxon>Dikarya</taxon>
        <taxon>Ascomycota</taxon>
        <taxon>Pezizomycotina</taxon>
        <taxon>Sordariomycetes</taxon>
        <taxon>Hypocreomycetidae</taxon>
        <taxon>Hypocreales</taxon>
        <taxon>Bionectriaceae</taxon>
        <taxon>Emericellopsis</taxon>
    </lineage>
</organism>
<evidence type="ECO:0000256" key="1">
    <source>
        <dbReference type="SAM" id="MobiDB-lite"/>
    </source>
</evidence>
<dbReference type="EMBL" id="MU251303">
    <property type="protein sequence ID" value="KAG9249530.1"/>
    <property type="molecule type" value="Genomic_DNA"/>
</dbReference>
<dbReference type="AlphaFoldDB" id="A0A9P7ZDF4"/>
<feature type="compositionally biased region" description="Basic and acidic residues" evidence="1">
    <location>
        <begin position="515"/>
        <end position="525"/>
    </location>
</feature>
<protein>
    <submittedName>
        <fullName evidence="2">Uncharacterized protein</fullName>
    </submittedName>
</protein>
<feature type="compositionally biased region" description="Polar residues" evidence="1">
    <location>
        <begin position="350"/>
        <end position="370"/>
    </location>
</feature>
<feature type="region of interest" description="Disordered" evidence="1">
    <location>
        <begin position="348"/>
        <end position="394"/>
    </location>
</feature>
<dbReference type="RefSeq" id="XP_046113454.1">
    <property type="nucleotide sequence ID" value="XM_046261795.1"/>
</dbReference>
<dbReference type="GeneID" id="70292698"/>
<sequence length="615" mass="66798">MRQAKNTPAQTPPVNLPKIPTPAPGIAPSPVLAQHAVNGHASSSSASAPKFASPELSKPHTDQFTANEYADISNAIKRAKPSVVRHVVRDNWDRCLVGSEYHTAFMLNAILHQASEATLRTAVQDFGAKMVQTCKGAIMVHMTTRDIDQLADQILSKASPAFLDKAVAQRLETATARNLVNALATAERLGYTIEDYVEEKGPNSEKETVTPDVRGLYKQVQQNSQQSSSAMPVHGLPNGGQNISVGPQRISLLVCPTCTRPCSGPRALEYHQRKGVCRDAFDIAKVGKTACPHCGLSFGSPHGTKYHTKSQVCGEYDAQVEQAMWQALQEYARRATSAPSTWATAAVGQMTPQGQATQSPKLPPSSSQTPVPMRTAADAHKATPKTPGAVEDPYAHLDPKTLKAWTEERLSIEEKYGVEIRNAMQLPEPEATDELIKIKNRYNTKQSVTRKKYGIRLKERRPVAEVDAERCRLLQTPNALEVWADQERKERLFKSGNIQAVIDADNNAGRPAKRARLDPPVESPRKMASLSEMGGLGASAASAETVDPTAQPPQQTTPSRLYANRPKPSPLGQPQPRPVGAQDQPVSIASSDSEEESDSDRDSSSDDDDEDIPAQ</sequence>
<feature type="region of interest" description="Disordered" evidence="1">
    <location>
        <begin position="504"/>
        <end position="615"/>
    </location>
</feature>
<dbReference type="Proteomes" id="UP000887229">
    <property type="component" value="Unassembled WGS sequence"/>
</dbReference>
<feature type="region of interest" description="Disordered" evidence="1">
    <location>
        <begin position="1"/>
        <end position="60"/>
    </location>
</feature>
<feature type="compositionally biased region" description="Low complexity" evidence="1">
    <location>
        <begin position="548"/>
        <end position="558"/>
    </location>
</feature>
<evidence type="ECO:0000313" key="2">
    <source>
        <dbReference type="EMBL" id="KAG9249530.1"/>
    </source>
</evidence>
<reference evidence="2" key="1">
    <citation type="journal article" date="2021" name="IMA Fungus">
        <title>Genomic characterization of three marine fungi, including Emericellopsis atlantica sp. nov. with signatures of a generalist lifestyle and marine biomass degradation.</title>
        <authorList>
            <person name="Hagestad O.C."/>
            <person name="Hou L."/>
            <person name="Andersen J.H."/>
            <person name="Hansen E.H."/>
            <person name="Altermark B."/>
            <person name="Li C."/>
            <person name="Kuhnert E."/>
            <person name="Cox R.J."/>
            <person name="Crous P.W."/>
            <person name="Spatafora J.W."/>
            <person name="Lail K."/>
            <person name="Amirebrahimi M."/>
            <person name="Lipzen A."/>
            <person name="Pangilinan J."/>
            <person name="Andreopoulos W."/>
            <person name="Hayes R.D."/>
            <person name="Ng V."/>
            <person name="Grigoriev I.V."/>
            <person name="Jackson S.A."/>
            <person name="Sutton T.D.S."/>
            <person name="Dobson A.D.W."/>
            <person name="Rama T."/>
        </authorList>
    </citation>
    <scope>NUCLEOTIDE SEQUENCE</scope>
    <source>
        <strain evidence="2">TS7</strain>
    </source>
</reference>
<feature type="compositionally biased region" description="Pro residues" evidence="1">
    <location>
        <begin position="10"/>
        <end position="27"/>
    </location>
</feature>
<gene>
    <name evidence="2" type="ORF">F5Z01DRAFT_631535</name>
</gene>
<feature type="compositionally biased region" description="Pro residues" evidence="1">
    <location>
        <begin position="567"/>
        <end position="577"/>
    </location>
</feature>